<sequence>MKERAKGFTLVELAIVLVIIGIILGAVLKGQELIANARAKRVQNDLRGLEAIIWTYYDRRGNLPGDTNNDGIIDDPTNATAELVAQGLLPNGTNGIRHAFGGNFTIGNFTTNNATFNAITIDNIPSFAAQMIDTSIDGSANGLAGRFRRADNTTADWPTTDPNSIVTARYFFDKQP</sequence>
<keyword evidence="1" id="KW-0812">Transmembrane</keyword>
<organism evidence="2 3">
    <name type="scientific">Caldimicrobium thiodismutans</name>
    <dbReference type="NCBI Taxonomy" id="1653476"/>
    <lineage>
        <taxon>Bacteria</taxon>
        <taxon>Pseudomonadati</taxon>
        <taxon>Thermodesulfobacteriota</taxon>
        <taxon>Thermodesulfobacteria</taxon>
        <taxon>Thermodesulfobacteriales</taxon>
        <taxon>Thermodesulfobacteriaceae</taxon>
        <taxon>Caldimicrobium</taxon>
    </lineage>
</organism>
<name>A0A0U4N466_9BACT</name>
<proteinExistence type="predicted"/>
<dbReference type="OrthoDB" id="9805310at2"/>
<dbReference type="SUPFAM" id="SSF54523">
    <property type="entry name" value="Pili subunits"/>
    <property type="match status" value="1"/>
</dbReference>
<keyword evidence="1" id="KW-1133">Transmembrane helix</keyword>
<evidence type="ECO:0000256" key="1">
    <source>
        <dbReference type="SAM" id="Phobius"/>
    </source>
</evidence>
<dbReference type="EMBL" id="AP014945">
    <property type="protein sequence ID" value="BAU24086.1"/>
    <property type="molecule type" value="Genomic_DNA"/>
</dbReference>
<protein>
    <recommendedName>
        <fullName evidence="4">Prepilin-type cleavage/methylation domain-containing protein</fullName>
    </recommendedName>
</protein>
<gene>
    <name evidence="2" type="ORF">THC_1726</name>
</gene>
<dbReference type="NCBIfam" id="TIGR02532">
    <property type="entry name" value="IV_pilin_GFxxxE"/>
    <property type="match status" value="1"/>
</dbReference>
<evidence type="ECO:0000313" key="2">
    <source>
        <dbReference type="EMBL" id="BAU24086.1"/>
    </source>
</evidence>
<dbReference type="InterPro" id="IPR045584">
    <property type="entry name" value="Pilin-like"/>
</dbReference>
<reference evidence="2 3" key="1">
    <citation type="journal article" date="2016" name="Int. J. Syst. Evol. Microbiol.">
        <title>Caldimicrobium thiodismutans sp. nov., a sulfur-disproportionating bacterium isolated from a hot spring, and emended description of the genus Caldimicrobium.</title>
        <authorList>
            <person name="Kojima H."/>
            <person name="Umezawa K."/>
            <person name="Fukui M."/>
        </authorList>
    </citation>
    <scope>NUCLEOTIDE SEQUENCE [LARGE SCALE GENOMIC DNA]</scope>
    <source>
        <strain evidence="2 3">TF1</strain>
    </source>
</reference>
<evidence type="ECO:0008006" key="4">
    <source>
        <dbReference type="Google" id="ProtNLM"/>
    </source>
</evidence>
<reference evidence="3" key="2">
    <citation type="journal article" date="2016" name="Int. J. Syst. Evol. Microbiol.">
        <title>Caldimicrobium thiodismutans sp. nov., a sulfur-disproportionating bacterium isolated from a hot spring.</title>
        <authorList>
            <person name="Kojima H."/>
            <person name="Umezawa K."/>
            <person name="Fukui M."/>
        </authorList>
    </citation>
    <scope>NUCLEOTIDE SEQUENCE [LARGE SCALE GENOMIC DNA]</scope>
    <source>
        <strain evidence="3">TF1</strain>
    </source>
</reference>
<dbReference type="Proteomes" id="UP000068196">
    <property type="component" value="Chromosome"/>
</dbReference>
<dbReference type="RefSeq" id="WP_082706411.1">
    <property type="nucleotide sequence ID" value="NZ_AP014945.1"/>
</dbReference>
<dbReference type="PROSITE" id="PS00409">
    <property type="entry name" value="PROKAR_NTER_METHYL"/>
    <property type="match status" value="1"/>
</dbReference>
<accession>A0A0U4N466</accession>
<dbReference type="InterPro" id="IPR012902">
    <property type="entry name" value="N_methyl_site"/>
</dbReference>
<dbReference type="AlphaFoldDB" id="A0A0U4N466"/>
<dbReference type="Pfam" id="PF07963">
    <property type="entry name" value="N_methyl"/>
    <property type="match status" value="1"/>
</dbReference>
<feature type="transmembrane region" description="Helical" evidence="1">
    <location>
        <begin position="7"/>
        <end position="28"/>
    </location>
</feature>
<keyword evidence="3" id="KW-1185">Reference proteome</keyword>
<keyword evidence="1" id="KW-0472">Membrane</keyword>
<dbReference type="STRING" id="1653476.THC_1726"/>
<evidence type="ECO:0000313" key="3">
    <source>
        <dbReference type="Proteomes" id="UP000068196"/>
    </source>
</evidence>
<dbReference type="KEGG" id="cthi:THC_1726"/>
<dbReference type="Gene3D" id="3.30.700.10">
    <property type="entry name" value="Glycoprotein, Type 4 Pilin"/>
    <property type="match status" value="1"/>
</dbReference>